<dbReference type="STRING" id="333673.A0A3M0LAK6"/>
<protein>
    <recommendedName>
        <fullName evidence="4">Reverse transcriptase domain-containing protein</fullName>
    </recommendedName>
</protein>
<reference evidence="2 3" key="1">
    <citation type="submission" date="2018-07" db="EMBL/GenBank/DDBJ databases">
        <title>A high quality draft genome assembly of the barn swallow (H. rustica rustica).</title>
        <authorList>
            <person name="Formenti G."/>
            <person name="Chiara M."/>
            <person name="Poveda L."/>
            <person name="Francoijs K.-J."/>
            <person name="Bonisoli-Alquati A."/>
            <person name="Canova L."/>
            <person name="Gianfranceschi L."/>
            <person name="Horner D.S."/>
            <person name="Saino N."/>
        </authorList>
    </citation>
    <scope>NUCLEOTIDE SEQUENCE [LARGE SCALE GENOMIC DNA]</scope>
    <source>
        <strain evidence="2">Chelidonia</strain>
        <tissue evidence="2">Blood</tissue>
    </source>
</reference>
<evidence type="ECO:0000313" key="2">
    <source>
        <dbReference type="EMBL" id="RMC22425.1"/>
    </source>
</evidence>
<keyword evidence="3" id="KW-1185">Reference proteome</keyword>
<dbReference type="OrthoDB" id="416454at2759"/>
<sequence>MGLGKGWYHLTNLISFYEQVTSPEDEGKAVNVYLEFSKAFDIVSHSIFLDKLASQGLDRWALVTCGVLQELVFGPILIKIFIDDLHEINCTLSKFTDDSKRCGSLDLQERRKALQRDLDRLEQRAEAKGVRFNEAKCQILPLGHNNPTQCYRLGQCLESCPAEKGDAGQQHLNSNCAQVAKKAKGILASISKCVASTTRAVIVLL</sequence>
<dbReference type="EMBL" id="QRBI01000092">
    <property type="protein sequence ID" value="RMC22425.1"/>
    <property type="molecule type" value="Genomic_DNA"/>
</dbReference>
<dbReference type="PANTHER" id="PTHR33332">
    <property type="entry name" value="REVERSE TRANSCRIPTASE DOMAIN-CONTAINING PROTEIN"/>
    <property type="match status" value="1"/>
</dbReference>
<keyword evidence="1" id="KW-0175">Coiled coil</keyword>
<proteinExistence type="predicted"/>
<organism evidence="2 3">
    <name type="scientific">Hirundo rustica rustica</name>
    <dbReference type="NCBI Taxonomy" id="333673"/>
    <lineage>
        <taxon>Eukaryota</taxon>
        <taxon>Metazoa</taxon>
        <taxon>Chordata</taxon>
        <taxon>Craniata</taxon>
        <taxon>Vertebrata</taxon>
        <taxon>Euteleostomi</taxon>
        <taxon>Archelosauria</taxon>
        <taxon>Archosauria</taxon>
        <taxon>Dinosauria</taxon>
        <taxon>Saurischia</taxon>
        <taxon>Theropoda</taxon>
        <taxon>Coelurosauria</taxon>
        <taxon>Aves</taxon>
        <taxon>Neognathae</taxon>
        <taxon>Neoaves</taxon>
        <taxon>Telluraves</taxon>
        <taxon>Australaves</taxon>
        <taxon>Passeriformes</taxon>
        <taxon>Sylvioidea</taxon>
        <taxon>Hirundinidae</taxon>
        <taxon>Hirundo</taxon>
    </lineage>
</organism>
<evidence type="ECO:0000313" key="3">
    <source>
        <dbReference type="Proteomes" id="UP000269221"/>
    </source>
</evidence>
<evidence type="ECO:0008006" key="4">
    <source>
        <dbReference type="Google" id="ProtNLM"/>
    </source>
</evidence>
<comment type="caution">
    <text evidence="2">The sequence shown here is derived from an EMBL/GenBank/DDBJ whole genome shotgun (WGS) entry which is preliminary data.</text>
</comment>
<gene>
    <name evidence="2" type="ORF">DUI87_00739</name>
</gene>
<accession>A0A3M0LAK6</accession>
<dbReference type="Proteomes" id="UP000269221">
    <property type="component" value="Unassembled WGS sequence"/>
</dbReference>
<feature type="coiled-coil region" evidence="1">
    <location>
        <begin position="104"/>
        <end position="138"/>
    </location>
</feature>
<dbReference type="AlphaFoldDB" id="A0A3M0LAK6"/>
<name>A0A3M0LAK6_HIRRU</name>
<evidence type="ECO:0000256" key="1">
    <source>
        <dbReference type="SAM" id="Coils"/>
    </source>
</evidence>